<feature type="transmembrane region" description="Helical" evidence="7">
    <location>
        <begin position="52"/>
        <end position="72"/>
    </location>
</feature>
<dbReference type="InterPro" id="IPR036259">
    <property type="entry name" value="MFS_trans_sf"/>
</dbReference>
<feature type="transmembrane region" description="Helical" evidence="7">
    <location>
        <begin position="103"/>
        <end position="125"/>
    </location>
</feature>
<evidence type="ECO:0000313" key="9">
    <source>
        <dbReference type="EMBL" id="MBB5031640.1"/>
    </source>
</evidence>
<evidence type="ECO:0000313" key="10">
    <source>
        <dbReference type="Proteomes" id="UP000590740"/>
    </source>
</evidence>
<dbReference type="Proteomes" id="UP000590740">
    <property type="component" value="Unassembled WGS sequence"/>
</dbReference>
<feature type="transmembrane region" description="Helical" evidence="7">
    <location>
        <begin position="364"/>
        <end position="385"/>
    </location>
</feature>
<evidence type="ECO:0000256" key="3">
    <source>
        <dbReference type="ARBA" id="ARBA00022692"/>
    </source>
</evidence>
<feature type="transmembrane region" description="Helical" evidence="7">
    <location>
        <begin position="248"/>
        <end position="266"/>
    </location>
</feature>
<proteinExistence type="inferred from homology"/>
<protein>
    <submittedName>
        <fullName evidence="9">NNP family nitrate/nitrite transporter-like MFS transporter</fullName>
    </submittedName>
</protein>
<evidence type="ECO:0000256" key="1">
    <source>
        <dbReference type="ARBA" id="ARBA00004141"/>
    </source>
</evidence>
<feature type="transmembrane region" description="Helical" evidence="7">
    <location>
        <begin position="137"/>
        <end position="157"/>
    </location>
</feature>
<evidence type="ECO:0000259" key="8">
    <source>
        <dbReference type="PROSITE" id="PS50850"/>
    </source>
</evidence>
<dbReference type="PROSITE" id="PS50850">
    <property type="entry name" value="MFS"/>
    <property type="match status" value="1"/>
</dbReference>
<feature type="transmembrane region" description="Helical" evidence="7">
    <location>
        <begin position="332"/>
        <end position="352"/>
    </location>
</feature>
<dbReference type="AlphaFoldDB" id="A0A7W8DJ44"/>
<feature type="transmembrane region" description="Helical" evidence="7">
    <location>
        <begin position="214"/>
        <end position="236"/>
    </location>
</feature>
<comment type="subcellular location">
    <subcellularLocation>
        <location evidence="1">Membrane</location>
        <topology evidence="1">Multi-pass membrane protein</topology>
    </subcellularLocation>
</comment>
<keyword evidence="10" id="KW-1185">Reference proteome</keyword>
<feature type="transmembrane region" description="Helical" evidence="7">
    <location>
        <begin position="79"/>
        <end position="97"/>
    </location>
</feature>
<evidence type="ECO:0000256" key="2">
    <source>
        <dbReference type="ARBA" id="ARBA00008432"/>
    </source>
</evidence>
<dbReference type="SUPFAM" id="SSF103473">
    <property type="entry name" value="MFS general substrate transporter"/>
    <property type="match status" value="1"/>
</dbReference>
<accession>A0A7W8DJ44</accession>
<comment type="similarity">
    <text evidence="2">Belongs to the major facilitator superfamily. Nitrate/nitrite porter (TC 2.A.1.8) family.</text>
</comment>
<evidence type="ECO:0000256" key="7">
    <source>
        <dbReference type="SAM" id="Phobius"/>
    </source>
</evidence>
<dbReference type="GO" id="GO:0042128">
    <property type="term" value="P:nitrate assimilation"/>
    <property type="evidence" value="ECO:0007669"/>
    <property type="project" value="UniProtKB-KW"/>
</dbReference>
<dbReference type="EMBL" id="JACHIG010000002">
    <property type="protein sequence ID" value="MBB5031640.1"/>
    <property type="molecule type" value="Genomic_DNA"/>
</dbReference>
<dbReference type="Pfam" id="PF07690">
    <property type="entry name" value="MFS_1"/>
    <property type="match status" value="1"/>
</dbReference>
<evidence type="ECO:0000256" key="6">
    <source>
        <dbReference type="ARBA" id="ARBA00023136"/>
    </source>
</evidence>
<keyword evidence="4 7" id="KW-1133">Transmembrane helix</keyword>
<name>A0A7W8DJ44_9BACT</name>
<dbReference type="InterPro" id="IPR044772">
    <property type="entry name" value="NO3_transporter"/>
</dbReference>
<dbReference type="Gene3D" id="1.20.1250.20">
    <property type="entry name" value="MFS general substrate transporter like domains"/>
    <property type="match status" value="1"/>
</dbReference>
<feature type="transmembrane region" description="Helical" evidence="7">
    <location>
        <begin position="303"/>
        <end position="325"/>
    </location>
</feature>
<dbReference type="InterPro" id="IPR011701">
    <property type="entry name" value="MFS"/>
</dbReference>
<dbReference type="GO" id="GO:0015112">
    <property type="term" value="F:nitrate transmembrane transporter activity"/>
    <property type="evidence" value="ECO:0007669"/>
    <property type="project" value="InterPro"/>
</dbReference>
<keyword evidence="3 7" id="KW-0812">Transmembrane</keyword>
<gene>
    <name evidence="9" type="ORF">HNQ65_001208</name>
</gene>
<dbReference type="GO" id="GO:0016020">
    <property type="term" value="C:membrane"/>
    <property type="evidence" value="ECO:0007669"/>
    <property type="project" value="UniProtKB-SubCell"/>
</dbReference>
<dbReference type="RefSeq" id="WP_184338578.1">
    <property type="nucleotide sequence ID" value="NZ_JACHIG010000002.1"/>
</dbReference>
<comment type="caution">
    <text evidence="9">The sequence shown here is derived from an EMBL/GenBank/DDBJ whole genome shotgun (WGS) entry which is preliminary data.</text>
</comment>
<feature type="transmembrane region" description="Helical" evidence="7">
    <location>
        <begin position="163"/>
        <end position="187"/>
    </location>
</feature>
<feature type="domain" description="Major facilitator superfamily (MFS) profile" evidence="8">
    <location>
        <begin position="13"/>
        <end position="390"/>
    </location>
</feature>
<feature type="transmembrane region" description="Helical" evidence="7">
    <location>
        <begin position="278"/>
        <end position="297"/>
    </location>
</feature>
<keyword evidence="6 7" id="KW-0472">Membrane</keyword>
<keyword evidence="5" id="KW-0534">Nitrate assimilation</keyword>
<dbReference type="InterPro" id="IPR020846">
    <property type="entry name" value="MFS_dom"/>
</dbReference>
<evidence type="ECO:0000256" key="5">
    <source>
        <dbReference type="ARBA" id="ARBA00023063"/>
    </source>
</evidence>
<dbReference type="PANTHER" id="PTHR23515">
    <property type="entry name" value="HIGH-AFFINITY NITRATE TRANSPORTER 2.3"/>
    <property type="match status" value="1"/>
</dbReference>
<evidence type="ECO:0000256" key="4">
    <source>
        <dbReference type="ARBA" id="ARBA00022989"/>
    </source>
</evidence>
<organism evidence="9 10">
    <name type="scientific">Prosthecobacter vanneervenii</name>
    <dbReference type="NCBI Taxonomy" id="48466"/>
    <lineage>
        <taxon>Bacteria</taxon>
        <taxon>Pseudomonadati</taxon>
        <taxon>Verrucomicrobiota</taxon>
        <taxon>Verrucomicrobiia</taxon>
        <taxon>Verrucomicrobiales</taxon>
        <taxon>Verrucomicrobiaceae</taxon>
        <taxon>Prosthecobacter</taxon>
    </lineage>
</organism>
<feature type="transmembrane region" description="Helical" evidence="7">
    <location>
        <begin position="12"/>
        <end position="32"/>
    </location>
</feature>
<reference evidence="9 10" key="1">
    <citation type="submission" date="2020-08" db="EMBL/GenBank/DDBJ databases">
        <title>Genomic Encyclopedia of Type Strains, Phase IV (KMG-IV): sequencing the most valuable type-strain genomes for metagenomic binning, comparative biology and taxonomic classification.</title>
        <authorList>
            <person name="Goeker M."/>
        </authorList>
    </citation>
    <scope>NUCLEOTIDE SEQUENCE [LARGE SCALE GENOMIC DNA]</scope>
    <source>
        <strain evidence="9 10">DSM 12252</strain>
    </source>
</reference>
<sequence length="401" mass="42219">MKLSTLKTSGHWPTLLTSFLYFDVSFMVWTILGALGAQIGTTLGLPPQQKGLMVAVPYLSGAFIRILLGMLVDRIGAKNTGIIAQLIVIAGMTTAWLTGLHQFSHTLMLGVVLGVAGASFAVALPQAGRWYPPHMQGLVLGLAGAGNVGVVIDAIMAPRLAVIYGWNAVFGLALIPLVLVLACYIIFSKEAQVQVKKKRLVDYAHLLKEKDAHWFCFFYTISFGGFSGLAASLIIYFTSEFHLAPVEAGTWAAMCTLVGALGRPVGGALADRLGGIRALHVFFLAAALALVLAAFAGTLPLCALGFFLASCAFGMANGSVFQLLPQRFAKDIGVMTGLVGCGGGLGGFMLASSLGYSKGLTGSYLAGLLAFATLCVLALIGLNLVKIRWRTTWGALSEARI</sequence>